<dbReference type="HOGENOM" id="CLU_2512649_0_0_1"/>
<dbReference type="Proteomes" id="UP000053328">
    <property type="component" value="Unassembled WGS sequence"/>
</dbReference>
<dbReference type="AlphaFoldDB" id="A0A0D1YFK8"/>
<evidence type="ECO:0000313" key="2">
    <source>
        <dbReference type="Proteomes" id="UP000053328"/>
    </source>
</evidence>
<dbReference type="GeneID" id="27333714"/>
<accession>A0A0D1YFK8</accession>
<organism evidence="1 2">
    <name type="scientific">Exophiala spinifera</name>
    <dbReference type="NCBI Taxonomy" id="91928"/>
    <lineage>
        <taxon>Eukaryota</taxon>
        <taxon>Fungi</taxon>
        <taxon>Dikarya</taxon>
        <taxon>Ascomycota</taxon>
        <taxon>Pezizomycotina</taxon>
        <taxon>Eurotiomycetes</taxon>
        <taxon>Chaetothyriomycetidae</taxon>
        <taxon>Chaetothyriales</taxon>
        <taxon>Herpotrichiellaceae</taxon>
        <taxon>Exophiala</taxon>
    </lineage>
</organism>
<dbReference type="EMBL" id="KN847496">
    <property type="protein sequence ID" value="KIW13851.1"/>
    <property type="molecule type" value="Genomic_DNA"/>
</dbReference>
<sequence length="85" mass="9670">MEKPQVRRFLAKITELLTGKVMYAMFRRRLPSARKAVWTSGPLRSETYQMSPKVRTSTGKLYVSGGEDMAQGRMHKRSHGATLNV</sequence>
<dbReference type="RefSeq" id="XP_016234067.1">
    <property type="nucleotide sequence ID" value="XM_016380965.1"/>
</dbReference>
<gene>
    <name evidence="1" type="ORF">PV08_06631</name>
</gene>
<reference evidence="1 2" key="1">
    <citation type="submission" date="2015-01" db="EMBL/GenBank/DDBJ databases">
        <title>The Genome Sequence of Exophiala spinifera CBS89968.</title>
        <authorList>
            <consortium name="The Broad Institute Genomics Platform"/>
            <person name="Cuomo C."/>
            <person name="de Hoog S."/>
            <person name="Gorbushina A."/>
            <person name="Stielow B."/>
            <person name="Teixiera M."/>
            <person name="Abouelleil A."/>
            <person name="Chapman S.B."/>
            <person name="Priest M."/>
            <person name="Young S.K."/>
            <person name="Wortman J."/>
            <person name="Nusbaum C."/>
            <person name="Birren B."/>
        </authorList>
    </citation>
    <scope>NUCLEOTIDE SEQUENCE [LARGE SCALE GENOMIC DNA]</scope>
    <source>
        <strain evidence="1 2">CBS 89968</strain>
    </source>
</reference>
<dbReference type="VEuPathDB" id="FungiDB:PV08_06631"/>
<proteinExistence type="predicted"/>
<name>A0A0D1YFK8_9EURO</name>
<keyword evidence="2" id="KW-1185">Reference proteome</keyword>
<evidence type="ECO:0000313" key="1">
    <source>
        <dbReference type="EMBL" id="KIW13851.1"/>
    </source>
</evidence>
<protein>
    <submittedName>
        <fullName evidence="1">Uncharacterized protein</fullName>
    </submittedName>
</protein>